<evidence type="ECO:0000313" key="1">
    <source>
        <dbReference type="EMBL" id="GAA55209.1"/>
    </source>
</evidence>
<dbReference type="EMBL" id="DF143978">
    <property type="protein sequence ID" value="GAA55209.1"/>
    <property type="molecule type" value="Genomic_DNA"/>
</dbReference>
<sequence>MSVYMFKANGYLETFISKTIYELPIQPSVTTVAKKSIDLDPPYKGDLLANSINCRLLQSPQRKFPAATPPINHYSSNSSLKDKTHPFISLRDCITYRPRWFGDTTLTVCSGTNRMCHIVICRFPTVRPIWIRDWFVGRYHTPKSFTVFRKLVLKRSSLRLAHTRNSALRCSCISCTTQSHHPVGPQQHLSYLPSTTTMSELLARCNRTHTAPHKLSGRFRATVFRGVSRYNKRGVLEHSFLKFFLGRCQPKSAEATANEYPVNYSSIHQMAQIMPTQTYRDAAASMSPDVGFRKRD</sequence>
<organism evidence="1 2">
    <name type="scientific">Clonorchis sinensis</name>
    <name type="common">Chinese liver fluke</name>
    <dbReference type="NCBI Taxonomy" id="79923"/>
    <lineage>
        <taxon>Eukaryota</taxon>
        <taxon>Metazoa</taxon>
        <taxon>Spiralia</taxon>
        <taxon>Lophotrochozoa</taxon>
        <taxon>Platyhelminthes</taxon>
        <taxon>Trematoda</taxon>
        <taxon>Digenea</taxon>
        <taxon>Opisthorchiida</taxon>
        <taxon>Opisthorchiata</taxon>
        <taxon>Opisthorchiidae</taxon>
        <taxon>Clonorchis</taxon>
    </lineage>
</organism>
<dbReference type="Proteomes" id="UP000008909">
    <property type="component" value="Unassembled WGS sequence"/>
</dbReference>
<reference evidence="1" key="1">
    <citation type="journal article" date="2011" name="Genome Biol.">
        <title>The draft genome of the carcinogenic human liver fluke Clonorchis sinensis.</title>
        <authorList>
            <person name="Wang X."/>
            <person name="Chen W."/>
            <person name="Huang Y."/>
            <person name="Sun J."/>
            <person name="Men J."/>
            <person name="Liu H."/>
            <person name="Luo F."/>
            <person name="Guo L."/>
            <person name="Lv X."/>
            <person name="Deng C."/>
            <person name="Zhou C."/>
            <person name="Fan Y."/>
            <person name="Li X."/>
            <person name="Huang L."/>
            <person name="Hu Y."/>
            <person name="Liang C."/>
            <person name="Hu X."/>
            <person name="Xu J."/>
            <person name="Yu X."/>
        </authorList>
    </citation>
    <scope>NUCLEOTIDE SEQUENCE [LARGE SCALE GENOMIC DNA]</scope>
    <source>
        <strain evidence="1">Henan</strain>
    </source>
</reference>
<reference key="2">
    <citation type="submission" date="2011-10" db="EMBL/GenBank/DDBJ databases">
        <title>The genome and transcriptome sequence of Clonorchis sinensis provide insights into the carcinogenic liver fluke.</title>
        <authorList>
            <person name="Wang X."/>
            <person name="Huang Y."/>
            <person name="Chen W."/>
            <person name="Liu H."/>
            <person name="Guo L."/>
            <person name="Chen Y."/>
            <person name="Luo F."/>
            <person name="Zhou W."/>
            <person name="Sun J."/>
            <person name="Mao Q."/>
            <person name="Liang P."/>
            <person name="Zhou C."/>
            <person name="Tian Y."/>
            <person name="Men J."/>
            <person name="Lv X."/>
            <person name="Huang L."/>
            <person name="Zhou J."/>
            <person name="Hu Y."/>
            <person name="Li R."/>
            <person name="Zhang F."/>
            <person name="Lei H."/>
            <person name="Li X."/>
            <person name="Hu X."/>
            <person name="Liang C."/>
            <person name="Xu J."/>
            <person name="Wu Z."/>
            <person name="Yu X."/>
        </authorList>
    </citation>
    <scope>NUCLEOTIDE SEQUENCE</scope>
    <source>
        <strain>Henan</strain>
    </source>
</reference>
<name>G7YQH9_CLOSI</name>
<gene>
    <name evidence="1" type="ORF">CLF_107206</name>
</gene>
<proteinExistence type="predicted"/>
<dbReference type="AlphaFoldDB" id="G7YQH9"/>
<protein>
    <submittedName>
        <fullName evidence="1">Uncharacterized protein</fullName>
    </submittedName>
</protein>
<keyword evidence="2" id="KW-1185">Reference proteome</keyword>
<accession>G7YQH9</accession>
<evidence type="ECO:0000313" key="2">
    <source>
        <dbReference type="Proteomes" id="UP000008909"/>
    </source>
</evidence>